<evidence type="ECO:0000256" key="2">
    <source>
        <dbReference type="ARBA" id="ARBA00022741"/>
    </source>
</evidence>
<dbReference type="OrthoDB" id="9801987at2"/>
<dbReference type="GO" id="GO:0016887">
    <property type="term" value="F:ATP hydrolysis activity"/>
    <property type="evidence" value="ECO:0007669"/>
    <property type="project" value="InterPro"/>
</dbReference>
<keyword evidence="6" id="KW-1185">Reference proteome</keyword>
<accession>A0A1M6IEA2</accession>
<keyword evidence="3" id="KW-0067">ATP-binding</keyword>
<dbReference type="InterPro" id="IPR003439">
    <property type="entry name" value="ABC_transporter-like_ATP-bd"/>
</dbReference>
<protein>
    <submittedName>
        <fullName evidence="5">ABC-type multidrug transport system, ATPase component</fullName>
    </submittedName>
</protein>
<keyword evidence="2" id="KW-0547">Nucleotide-binding</keyword>
<dbReference type="InterPro" id="IPR051782">
    <property type="entry name" value="ABC_Transporter_VariousFunc"/>
</dbReference>
<dbReference type="PROSITE" id="PS50893">
    <property type="entry name" value="ABC_TRANSPORTER_2"/>
    <property type="match status" value="1"/>
</dbReference>
<evidence type="ECO:0000313" key="5">
    <source>
        <dbReference type="EMBL" id="SHJ32782.1"/>
    </source>
</evidence>
<dbReference type="EMBL" id="FQYV01000014">
    <property type="protein sequence ID" value="SHJ32782.1"/>
    <property type="molecule type" value="Genomic_DNA"/>
</dbReference>
<dbReference type="Pfam" id="PF00005">
    <property type="entry name" value="ABC_tran"/>
    <property type="match status" value="1"/>
</dbReference>
<name>A0A1M6IEA2_9FLAO</name>
<feature type="domain" description="ABC transporter" evidence="4">
    <location>
        <begin position="4"/>
        <end position="223"/>
    </location>
</feature>
<dbReference type="SUPFAM" id="SSF52540">
    <property type="entry name" value="P-loop containing nucleoside triphosphate hydrolases"/>
    <property type="match status" value="1"/>
</dbReference>
<dbReference type="RefSeq" id="WP_073218512.1">
    <property type="nucleotide sequence ID" value="NZ_FNNS01000007.1"/>
</dbReference>
<evidence type="ECO:0000259" key="4">
    <source>
        <dbReference type="PROSITE" id="PS50893"/>
    </source>
</evidence>
<evidence type="ECO:0000256" key="1">
    <source>
        <dbReference type="ARBA" id="ARBA00022448"/>
    </source>
</evidence>
<evidence type="ECO:0000313" key="6">
    <source>
        <dbReference type="Proteomes" id="UP000184172"/>
    </source>
</evidence>
<proteinExistence type="predicted"/>
<dbReference type="GO" id="GO:0005524">
    <property type="term" value="F:ATP binding"/>
    <property type="evidence" value="ECO:0007669"/>
    <property type="project" value="UniProtKB-KW"/>
</dbReference>
<dbReference type="PANTHER" id="PTHR42939">
    <property type="entry name" value="ABC TRANSPORTER ATP-BINDING PROTEIN ALBC-RELATED"/>
    <property type="match status" value="1"/>
</dbReference>
<sequence>MAIFKLHNASISFGDKEVLTEVSFSLETEEILGIFGRNGSGKSSLLKMIFGTLQKGSISNSINDIFFNPSENISKKQIAYLPQDSYLPKNIKVRDLIPIYSSEEQKQDKVFYDPYIASYTSKKVGELSLGQVRYLEVILLANLDHPFLMLDEPFSMIEPIYKTQIKKTLTELKTRKGIIITDHYYKDVFEISTQNLLLKDGKNYPITSENELRKHGYLSKKSI</sequence>
<dbReference type="PANTHER" id="PTHR42939:SF1">
    <property type="entry name" value="ABC TRANSPORTER ATP-BINDING PROTEIN ALBC-RELATED"/>
    <property type="match status" value="1"/>
</dbReference>
<dbReference type="SMART" id="SM00382">
    <property type="entry name" value="AAA"/>
    <property type="match status" value="1"/>
</dbReference>
<reference evidence="6" key="1">
    <citation type="submission" date="2016-11" db="EMBL/GenBank/DDBJ databases">
        <authorList>
            <person name="Varghese N."/>
            <person name="Submissions S."/>
        </authorList>
    </citation>
    <scope>NUCLEOTIDE SEQUENCE [LARGE SCALE GENOMIC DNA]</scope>
    <source>
        <strain evidence="6">DSM 26349</strain>
    </source>
</reference>
<gene>
    <name evidence="5" type="ORF">SAMN04487908_11412</name>
</gene>
<dbReference type="AlphaFoldDB" id="A0A1M6IEA2"/>
<evidence type="ECO:0000256" key="3">
    <source>
        <dbReference type="ARBA" id="ARBA00022840"/>
    </source>
</evidence>
<dbReference type="InterPro" id="IPR027417">
    <property type="entry name" value="P-loop_NTPase"/>
</dbReference>
<dbReference type="InterPro" id="IPR003593">
    <property type="entry name" value="AAA+_ATPase"/>
</dbReference>
<dbReference type="STRING" id="797419.SAMN05216556_10712"/>
<organism evidence="5 6">
    <name type="scientific">Aequorivita viscosa</name>
    <dbReference type="NCBI Taxonomy" id="797419"/>
    <lineage>
        <taxon>Bacteria</taxon>
        <taxon>Pseudomonadati</taxon>
        <taxon>Bacteroidota</taxon>
        <taxon>Flavobacteriia</taxon>
        <taxon>Flavobacteriales</taxon>
        <taxon>Flavobacteriaceae</taxon>
        <taxon>Aequorivita</taxon>
    </lineage>
</organism>
<keyword evidence="1" id="KW-0813">Transport</keyword>
<dbReference type="Proteomes" id="UP000184172">
    <property type="component" value="Unassembled WGS sequence"/>
</dbReference>
<dbReference type="Gene3D" id="3.40.50.300">
    <property type="entry name" value="P-loop containing nucleotide triphosphate hydrolases"/>
    <property type="match status" value="1"/>
</dbReference>